<evidence type="ECO:0000313" key="1">
    <source>
        <dbReference type="EMBL" id="CBJ33414.1"/>
    </source>
</evidence>
<accession>D7G2I0</accession>
<protein>
    <submittedName>
        <fullName evidence="1">Uncharacterized protein</fullName>
    </submittedName>
</protein>
<proteinExistence type="predicted"/>
<dbReference type="Gene3D" id="1.25.40.20">
    <property type="entry name" value="Ankyrin repeat-containing domain"/>
    <property type="match status" value="1"/>
</dbReference>
<keyword evidence="2" id="KW-1185">Reference proteome</keyword>
<organism evidence="1 2">
    <name type="scientific">Ectocarpus siliculosus</name>
    <name type="common">Brown alga</name>
    <name type="synonym">Conferva siliculosa</name>
    <dbReference type="NCBI Taxonomy" id="2880"/>
    <lineage>
        <taxon>Eukaryota</taxon>
        <taxon>Sar</taxon>
        <taxon>Stramenopiles</taxon>
        <taxon>Ochrophyta</taxon>
        <taxon>PX clade</taxon>
        <taxon>Phaeophyceae</taxon>
        <taxon>Ectocarpales</taxon>
        <taxon>Ectocarpaceae</taxon>
        <taxon>Ectocarpus</taxon>
    </lineage>
</organism>
<sequence>MAGNGGLACHGTFDCKAPLSRKRTDLLPWHKTHEWSTSSTPPRSNPTATIITRNEVKELMMTPDADGQKILHWAAATGCLHTFETVLSALGSRLDQGEVEHLLAASTAASTNDIFSESRTVLNSAASSGGSQVFVAVLDLLERCLSAWQVKRMMIYQDMDLQENLLHSAINSRSTNAFDTVLSSVTSRLTPTEARNFLLRADDGKTLLHAAAGSGSKDMFEAVLSTLLRTFGPEKVQAILTSKAKHGKTILQFAAQSGSKESFGAVLAAVKGTPAAQKGTDVTVWSSRSDSGRVLCAAASSGSRGTFEAALGSLELELPPDEALGQAKESVVSDDKGASLLLRTAASQGTVRMWEAVRHDLLLVQPEQVLGFLSRNSGLANVLVKGAVRSRDPSIVGAVTQFVHCTRLEQGVLDFGAFIGSGFSDWTTVVLEKSNFAQGAGGGGLGGSQKHVMLELELFPAATFGSLGVGCLRLLSGTSSARNVCVAQ</sequence>
<dbReference type="InParanoid" id="D7G2I0"/>
<gene>
    <name evidence="1" type="ORF">Esi_0477_0013</name>
</gene>
<evidence type="ECO:0000313" key="2">
    <source>
        <dbReference type="Proteomes" id="UP000002630"/>
    </source>
</evidence>
<dbReference type="SUPFAM" id="SSF48403">
    <property type="entry name" value="Ankyrin repeat"/>
    <property type="match status" value="1"/>
</dbReference>
<reference evidence="1 2" key="1">
    <citation type="journal article" date="2010" name="Nature">
        <title>The Ectocarpus genome and the independent evolution of multicellularity in brown algae.</title>
        <authorList>
            <person name="Cock J.M."/>
            <person name="Sterck L."/>
            <person name="Rouze P."/>
            <person name="Scornet D."/>
            <person name="Allen A.E."/>
            <person name="Amoutzias G."/>
            <person name="Anthouard V."/>
            <person name="Artiguenave F."/>
            <person name="Aury J.M."/>
            <person name="Badger J.H."/>
            <person name="Beszteri B."/>
            <person name="Billiau K."/>
            <person name="Bonnet E."/>
            <person name="Bothwell J.H."/>
            <person name="Bowler C."/>
            <person name="Boyen C."/>
            <person name="Brownlee C."/>
            <person name="Carrano C.J."/>
            <person name="Charrier B."/>
            <person name="Cho G.Y."/>
            <person name="Coelho S.M."/>
            <person name="Collen J."/>
            <person name="Corre E."/>
            <person name="Da Silva C."/>
            <person name="Delage L."/>
            <person name="Delaroque N."/>
            <person name="Dittami S.M."/>
            <person name="Doulbeau S."/>
            <person name="Elias M."/>
            <person name="Farnham G."/>
            <person name="Gachon C.M."/>
            <person name="Gschloessl B."/>
            <person name="Heesch S."/>
            <person name="Jabbari K."/>
            <person name="Jubin C."/>
            <person name="Kawai H."/>
            <person name="Kimura K."/>
            <person name="Kloareg B."/>
            <person name="Kupper F.C."/>
            <person name="Lang D."/>
            <person name="Le Bail A."/>
            <person name="Leblanc C."/>
            <person name="Lerouge P."/>
            <person name="Lohr M."/>
            <person name="Lopez P.J."/>
            <person name="Martens C."/>
            <person name="Maumus F."/>
            <person name="Michel G."/>
            <person name="Miranda-Saavedra D."/>
            <person name="Morales J."/>
            <person name="Moreau H."/>
            <person name="Motomura T."/>
            <person name="Nagasato C."/>
            <person name="Napoli C.A."/>
            <person name="Nelson D.R."/>
            <person name="Nyvall-Collen P."/>
            <person name="Peters A.F."/>
            <person name="Pommier C."/>
            <person name="Potin P."/>
            <person name="Poulain J."/>
            <person name="Quesneville H."/>
            <person name="Read B."/>
            <person name="Rensing S.A."/>
            <person name="Ritter A."/>
            <person name="Rousvoal S."/>
            <person name="Samanta M."/>
            <person name="Samson G."/>
            <person name="Schroeder D.C."/>
            <person name="Segurens B."/>
            <person name="Strittmatter M."/>
            <person name="Tonon T."/>
            <person name="Tregear J.W."/>
            <person name="Valentin K."/>
            <person name="von Dassow P."/>
            <person name="Yamagishi T."/>
            <person name="Van de Peer Y."/>
            <person name="Wincker P."/>
        </authorList>
    </citation>
    <scope>NUCLEOTIDE SEQUENCE [LARGE SCALE GENOMIC DNA]</scope>
    <source>
        <strain evidence="2">Ec32 / CCAP1310/4</strain>
    </source>
</reference>
<dbReference type="AlphaFoldDB" id="D7G2I0"/>
<dbReference type="EMBL" id="FN649730">
    <property type="protein sequence ID" value="CBJ33414.1"/>
    <property type="molecule type" value="Genomic_DNA"/>
</dbReference>
<dbReference type="EMBL" id="FN648682">
    <property type="protein sequence ID" value="CBJ33414.1"/>
    <property type="molecule type" value="Genomic_DNA"/>
</dbReference>
<dbReference type="Proteomes" id="UP000002630">
    <property type="component" value="Linkage Group LG05"/>
</dbReference>
<dbReference type="InterPro" id="IPR036770">
    <property type="entry name" value="Ankyrin_rpt-contain_sf"/>
</dbReference>
<name>D7G2I0_ECTSI</name>